<gene>
    <name evidence="1" type="primary">C16ORF93</name>
</gene>
<dbReference type="AlphaFoldDB" id="A0A1A8CID3"/>
<organism evidence="1">
    <name type="scientific">Nothobranchius kadleci</name>
    <name type="common">African annual killifish</name>
    <dbReference type="NCBI Taxonomy" id="1051664"/>
    <lineage>
        <taxon>Eukaryota</taxon>
        <taxon>Metazoa</taxon>
        <taxon>Chordata</taxon>
        <taxon>Craniata</taxon>
        <taxon>Vertebrata</taxon>
        <taxon>Euteleostomi</taxon>
        <taxon>Actinopterygii</taxon>
        <taxon>Neopterygii</taxon>
        <taxon>Teleostei</taxon>
        <taxon>Neoteleostei</taxon>
        <taxon>Acanthomorphata</taxon>
        <taxon>Ovalentaria</taxon>
        <taxon>Atherinomorphae</taxon>
        <taxon>Cyprinodontiformes</taxon>
        <taxon>Nothobranchiidae</taxon>
        <taxon>Nothobranchius</taxon>
    </lineage>
</organism>
<reference evidence="1" key="1">
    <citation type="submission" date="2016-05" db="EMBL/GenBank/DDBJ databases">
        <authorList>
            <person name="Lavstsen T."/>
            <person name="Jespersen J.S."/>
        </authorList>
    </citation>
    <scope>NUCLEOTIDE SEQUENCE</scope>
    <source>
        <tissue evidence="1">Brain</tissue>
    </source>
</reference>
<name>A0A1A8CID3_NOTKA</name>
<protein>
    <submittedName>
        <fullName evidence="1">Chromosome 16 open reading frame 93</fullName>
    </submittedName>
</protein>
<reference evidence="1" key="2">
    <citation type="submission" date="2016-06" db="EMBL/GenBank/DDBJ databases">
        <title>The genome of a short-lived fish provides insights into sex chromosome evolution and the genetic control of aging.</title>
        <authorList>
            <person name="Reichwald K."/>
            <person name="Felder M."/>
            <person name="Petzold A."/>
            <person name="Koch P."/>
            <person name="Groth M."/>
            <person name="Platzer M."/>
        </authorList>
    </citation>
    <scope>NUCLEOTIDE SEQUENCE</scope>
    <source>
        <tissue evidence="1">Brain</tissue>
    </source>
</reference>
<dbReference type="EMBL" id="HADZ01014872">
    <property type="protein sequence ID" value="SBP78813.1"/>
    <property type="molecule type" value="Transcribed_RNA"/>
</dbReference>
<feature type="non-terminal residue" evidence="1">
    <location>
        <position position="30"/>
    </location>
</feature>
<sequence length="30" mass="3361">QYGVRGRTNDIIWTTGSTHGARGIQWGRSE</sequence>
<accession>A0A1A8CID3</accession>
<proteinExistence type="predicted"/>
<evidence type="ECO:0000313" key="1">
    <source>
        <dbReference type="EMBL" id="SBP78813.1"/>
    </source>
</evidence>
<feature type="non-terminal residue" evidence="1">
    <location>
        <position position="1"/>
    </location>
</feature>